<reference evidence="3 4" key="1">
    <citation type="submission" date="2017-06" db="EMBL/GenBank/DDBJ databases">
        <authorList>
            <person name="Kim H.J."/>
            <person name="Triplett B.A."/>
        </authorList>
    </citation>
    <scope>NUCLEOTIDE SEQUENCE [LARGE SCALE GENOMIC DNA]</scope>
    <source>
        <strain evidence="3">FRACA_ARgP5</strain>
    </source>
</reference>
<organism evidence="3 4">
    <name type="scientific">Frankia canadensis</name>
    <dbReference type="NCBI Taxonomy" id="1836972"/>
    <lineage>
        <taxon>Bacteria</taxon>
        <taxon>Bacillati</taxon>
        <taxon>Actinomycetota</taxon>
        <taxon>Actinomycetes</taxon>
        <taxon>Frankiales</taxon>
        <taxon>Frankiaceae</taxon>
        <taxon>Frankia</taxon>
    </lineage>
</organism>
<protein>
    <recommendedName>
        <fullName evidence="2">Toprim domain-containing protein</fullName>
    </recommendedName>
</protein>
<dbReference type="EMBL" id="FZMO01000055">
    <property type="protein sequence ID" value="SNQ46596.1"/>
    <property type="molecule type" value="Genomic_DNA"/>
</dbReference>
<dbReference type="SUPFAM" id="SSF56731">
    <property type="entry name" value="DNA primase core"/>
    <property type="match status" value="1"/>
</dbReference>
<evidence type="ECO:0000256" key="1">
    <source>
        <dbReference type="SAM" id="MobiDB-lite"/>
    </source>
</evidence>
<feature type="region of interest" description="Disordered" evidence="1">
    <location>
        <begin position="235"/>
        <end position="282"/>
    </location>
</feature>
<sequence>MPRLRRRRHRRRPAHDRRRYLHGRGFTDELLTANRIGFDPGPRQLPRPDGLPHAGPGIAFPVLRPEDHRPVYYQVRYLRSDQRRRYDQPSQDLAPNPKLAHLLTAGPTVPGMTVVCEGFPDALTAAHCGFAAVALLGTAHASATGAPSLASRLIEERPESAFVVCFDDDTALNQDKLPAGRNAALHLADALAHHGQIVLNVQTPAGIKDLNAWWQQNPDAVRAALHSFPAILGRPALAPRDDGPRPAGPSSDYPDAPESVGKASHRAGSPETISPSLANPTV</sequence>
<name>A0A2I2KLS5_9ACTN</name>
<dbReference type="Pfam" id="PF13155">
    <property type="entry name" value="Toprim_2"/>
    <property type="match status" value="1"/>
</dbReference>
<dbReference type="AlphaFoldDB" id="A0A2I2KLS5"/>
<evidence type="ECO:0000259" key="2">
    <source>
        <dbReference type="SMART" id="SM00493"/>
    </source>
</evidence>
<feature type="domain" description="Toprim" evidence="2">
    <location>
        <begin position="112"/>
        <end position="196"/>
    </location>
</feature>
<dbReference type="Gene3D" id="3.40.1360.10">
    <property type="match status" value="1"/>
</dbReference>
<dbReference type="Proteomes" id="UP000234331">
    <property type="component" value="Unassembled WGS sequence"/>
</dbReference>
<dbReference type="RefSeq" id="WP_243407252.1">
    <property type="nucleotide sequence ID" value="NZ_FZMO01000055.1"/>
</dbReference>
<feature type="compositionally biased region" description="Polar residues" evidence="1">
    <location>
        <begin position="271"/>
        <end position="282"/>
    </location>
</feature>
<accession>A0A2I2KLS5</accession>
<dbReference type="InterPro" id="IPR006171">
    <property type="entry name" value="TOPRIM_dom"/>
</dbReference>
<proteinExistence type="predicted"/>
<evidence type="ECO:0000313" key="4">
    <source>
        <dbReference type="Proteomes" id="UP000234331"/>
    </source>
</evidence>
<gene>
    <name evidence="3" type="ORF">FRACA_1480004</name>
</gene>
<keyword evidence="4" id="KW-1185">Reference proteome</keyword>
<dbReference type="SMART" id="SM00493">
    <property type="entry name" value="TOPRIM"/>
    <property type="match status" value="1"/>
</dbReference>
<evidence type="ECO:0000313" key="3">
    <source>
        <dbReference type="EMBL" id="SNQ46596.1"/>
    </source>
</evidence>